<reference evidence="2 3" key="1">
    <citation type="submission" date="2016-08" db="EMBL/GenBank/DDBJ databases">
        <title>Genome sequencing of Paenibacillus sp. TI45-13ar, isolated from Korean traditional nuruk.</title>
        <authorList>
            <person name="Kim S.-J."/>
        </authorList>
    </citation>
    <scope>NUCLEOTIDE SEQUENCE [LARGE SCALE GENOMIC DNA]</scope>
    <source>
        <strain evidence="2 3">TI45-13ar</strain>
    </source>
</reference>
<dbReference type="RefSeq" id="WP_069329408.1">
    <property type="nucleotide sequence ID" value="NZ_MDER01000086.1"/>
</dbReference>
<feature type="compositionally biased region" description="Basic and acidic residues" evidence="1">
    <location>
        <begin position="1"/>
        <end position="20"/>
    </location>
</feature>
<evidence type="ECO:0000313" key="3">
    <source>
        <dbReference type="Proteomes" id="UP000094578"/>
    </source>
</evidence>
<dbReference type="AlphaFoldDB" id="A0A1E3KXG3"/>
<comment type="caution">
    <text evidence="2">The sequence shown here is derived from an EMBL/GenBank/DDBJ whole genome shotgun (WGS) entry which is preliminary data.</text>
</comment>
<sequence>MSSSEKSAEELERELTERLTEGFMQEEDREVRERRMIPSKYEIRIQTTLDPIAEETMQYRKMAKEIDGRYDEYMNKIKRPESTDDTESR</sequence>
<organism evidence="2 3">
    <name type="scientific">Paenibacillus nuruki</name>
    <dbReference type="NCBI Taxonomy" id="1886670"/>
    <lineage>
        <taxon>Bacteria</taxon>
        <taxon>Bacillati</taxon>
        <taxon>Bacillota</taxon>
        <taxon>Bacilli</taxon>
        <taxon>Bacillales</taxon>
        <taxon>Paenibacillaceae</taxon>
        <taxon>Paenibacillus</taxon>
    </lineage>
</organism>
<gene>
    <name evidence="2" type="ORF">PTI45_04078</name>
</gene>
<dbReference type="EMBL" id="MDER01000086">
    <property type="protein sequence ID" value="ODP26238.1"/>
    <property type="molecule type" value="Genomic_DNA"/>
</dbReference>
<proteinExistence type="predicted"/>
<keyword evidence="3" id="KW-1185">Reference proteome</keyword>
<evidence type="ECO:0000256" key="1">
    <source>
        <dbReference type="SAM" id="MobiDB-lite"/>
    </source>
</evidence>
<accession>A0A1E3KXG3</accession>
<evidence type="ECO:0000313" key="2">
    <source>
        <dbReference type="EMBL" id="ODP26238.1"/>
    </source>
</evidence>
<protein>
    <submittedName>
        <fullName evidence="2">Uncharacterized protein</fullName>
    </submittedName>
</protein>
<name>A0A1E3KXG3_9BACL</name>
<dbReference type="STRING" id="1886670.PTI45_04078"/>
<feature type="region of interest" description="Disordered" evidence="1">
    <location>
        <begin position="1"/>
        <end position="31"/>
    </location>
</feature>
<dbReference type="Proteomes" id="UP000094578">
    <property type="component" value="Unassembled WGS sequence"/>
</dbReference>